<comment type="caution">
    <text evidence="1">The sequence shown here is derived from an EMBL/GenBank/DDBJ whole genome shotgun (WGS) entry which is preliminary data.</text>
</comment>
<sequence>MERKNMTHGLSHHIQILVDQHSFRCHSRSPS</sequence>
<accession>A0A1R3JZL0</accession>
<dbReference type="AlphaFoldDB" id="A0A1R3JZL0"/>
<reference evidence="2" key="1">
    <citation type="submission" date="2013-09" db="EMBL/GenBank/DDBJ databases">
        <title>Corchorus olitorius genome sequencing.</title>
        <authorList>
            <person name="Alam M."/>
            <person name="Haque M.S."/>
            <person name="Islam M.S."/>
            <person name="Emdad E.M."/>
            <person name="Islam M.M."/>
            <person name="Ahmed B."/>
            <person name="Halim A."/>
            <person name="Hossen Q.M.M."/>
            <person name="Hossain M.Z."/>
            <person name="Ahmed R."/>
            <person name="Khan M.M."/>
            <person name="Islam R."/>
            <person name="Rashid M.M."/>
            <person name="Khan S.A."/>
            <person name="Rahman M.S."/>
            <person name="Alam M."/>
            <person name="Yahiya A.S."/>
            <person name="Khan M.S."/>
            <person name="Azam M.S."/>
            <person name="Haque T."/>
            <person name="Lashkar M.Z.H."/>
            <person name="Akhand A.I."/>
            <person name="Morshed G."/>
            <person name="Roy S."/>
            <person name="Uddin K.S."/>
            <person name="Rabeya T."/>
            <person name="Hossain A.S."/>
            <person name="Chowdhury A."/>
            <person name="Snigdha A.R."/>
            <person name="Mortoza M.S."/>
            <person name="Matin S.A."/>
            <person name="Hoque S.M.E."/>
            <person name="Islam M.K."/>
            <person name="Roy D.K."/>
            <person name="Haider R."/>
            <person name="Moosa M.M."/>
            <person name="Elias S.M."/>
            <person name="Hasan A.M."/>
            <person name="Jahan S."/>
            <person name="Shafiuddin M."/>
            <person name="Mahmood N."/>
            <person name="Shommy N.S."/>
        </authorList>
    </citation>
    <scope>NUCLEOTIDE SEQUENCE [LARGE SCALE GENOMIC DNA]</scope>
    <source>
        <strain evidence="2">cv. O-4</strain>
    </source>
</reference>
<name>A0A1R3JZL0_9ROSI</name>
<evidence type="ECO:0000313" key="2">
    <source>
        <dbReference type="Proteomes" id="UP000187203"/>
    </source>
</evidence>
<organism evidence="1 2">
    <name type="scientific">Corchorus olitorius</name>
    <dbReference type="NCBI Taxonomy" id="93759"/>
    <lineage>
        <taxon>Eukaryota</taxon>
        <taxon>Viridiplantae</taxon>
        <taxon>Streptophyta</taxon>
        <taxon>Embryophyta</taxon>
        <taxon>Tracheophyta</taxon>
        <taxon>Spermatophyta</taxon>
        <taxon>Magnoliopsida</taxon>
        <taxon>eudicotyledons</taxon>
        <taxon>Gunneridae</taxon>
        <taxon>Pentapetalae</taxon>
        <taxon>rosids</taxon>
        <taxon>malvids</taxon>
        <taxon>Malvales</taxon>
        <taxon>Malvaceae</taxon>
        <taxon>Grewioideae</taxon>
        <taxon>Apeibeae</taxon>
        <taxon>Corchorus</taxon>
    </lineage>
</organism>
<keyword evidence="2" id="KW-1185">Reference proteome</keyword>
<protein>
    <submittedName>
        <fullName evidence="1">Uncharacterized protein</fullName>
    </submittedName>
</protein>
<evidence type="ECO:0000313" key="1">
    <source>
        <dbReference type="EMBL" id="OMP00251.1"/>
    </source>
</evidence>
<proteinExistence type="predicted"/>
<dbReference type="Proteomes" id="UP000187203">
    <property type="component" value="Unassembled WGS sequence"/>
</dbReference>
<gene>
    <name evidence="1" type="ORF">COLO4_12804</name>
</gene>
<dbReference type="EMBL" id="AWUE01014969">
    <property type="protein sequence ID" value="OMP00251.1"/>
    <property type="molecule type" value="Genomic_DNA"/>
</dbReference>